<evidence type="ECO:0000259" key="11">
    <source>
        <dbReference type="PROSITE" id="PS51918"/>
    </source>
</evidence>
<evidence type="ECO:0000313" key="12">
    <source>
        <dbReference type="Proteomes" id="UP001165740"/>
    </source>
</evidence>
<dbReference type="PANTHER" id="PTHR13932">
    <property type="entry name" value="COPROPORPHYRINIGEN III OXIDASE"/>
    <property type="match status" value="1"/>
</dbReference>
<dbReference type="Pfam" id="PF04055">
    <property type="entry name" value="Radical_SAM"/>
    <property type="match status" value="1"/>
</dbReference>
<dbReference type="SFLD" id="SFLDG01065">
    <property type="entry name" value="anaerobic_coproporphyrinogen-I"/>
    <property type="match status" value="1"/>
</dbReference>
<accession>A0A9U8EMH1</accession>
<keyword evidence="3" id="KW-0349">Heme</keyword>
<evidence type="ECO:0000256" key="4">
    <source>
        <dbReference type="ARBA" id="ARBA00022691"/>
    </source>
</evidence>
<evidence type="ECO:0000256" key="5">
    <source>
        <dbReference type="ARBA" id="ARBA00022723"/>
    </source>
</evidence>
<dbReference type="NCBIfam" id="TIGR00539">
    <property type="entry name" value="hemN_rel"/>
    <property type="match status" value="1"/>
</dbReference>
<dbReference type="InterPro" id="IPR007197">
    <property type="entry name" value="rSAM"/>
</dbReference>
<dbReference type="GO" id="GO:0006779">
    <property type="term" value="P:porphyrin-containing compound biosynthetic process"/>
    <property type="evidence" value="ECO:0007669"/>
    <property type="project" value="InterPro"/>
</dbReference>
<evidence type="ECO:0000256" key="8">
    <source>
        <dbReference type="ARBA" id="ARBA00023186"/>
    </source>
</evidence>
<feature type="domain" description="Radical SAM core" evidence="11">
    <location>
        <begin position="26"/>
        <end position="262"/>
    </location>
</feature>
<evidence type="ECO:0000256" key="6">
    <source>
        <dbReference type="ARBA" id="ARBA00023004"/>
    </source>
</evidence>
<dbReference type="PROSITE" id="PS51918">
    <property type="entry name" value="RADICAL_SAM"/>
    <property type="match status" value="1"/>
</dbReference>
<dbReference type="PANTHER" id="PTHR13932:SF5">
    <property type="entry name" value="RADICAL S-ADENOSYL METHIONINE DOMAIN-CONTAINING PROTEIN 1, MITOCHONDRIAL"/>
    <property type="match status" value="1"/>
</dbReference>
<dbReference type="InterPro" id="IPR058240">
    <property type="entry name" value="rSAM_sf"/>
</dbReference>
<evidence type="ECO:0000256" key="10">
    <source>
        <dbReference type="ARBA" id="ARBA00045130"/>
    </source>
</evidence>
<dbReference type="InterPro" id="IPR013785">
    <property type="entry name" value="Aldolase_TIM"/>
</dbReference>
<dbReference type="GO" id="GO:0005739">
    <property type="term" value="C:mitochondrion"/>
    <property type="evidence" value="ECO:0007669"/>
    <property type="project" value="TreeGrafter"/>
</dbReference>
<organism evidence="12 13">
    <name type="scientific">Biomphalaria glabrata</name>
    <name type="common">Bloodfluke planorb</name>
    <name type="synonym">Freshwater snail</name>
    <dbReference type="NCBI Taxonomy" id="6526"/>
    <lineage>
        <taxon>Eukaryota</taxon>
        <taxon>Metazoa</taxon>
        <taxon>Spiralia</taxon>
        <taxon>Lophotrochozoa</taxon>
        <taxon>Mollusca</taxon>
        <taxon>Gastropoda</taxon>
        <taxon>Heterobranchia</taxon>
        <taxon>Euthyneura</taxon>
        <taxon>Panpulmonata</taxon>
        <taxon>Hygrophila</taxon>
        <taxon>Lymnaeoidea</taxon>
        <taxon>Planorbidae</taxon>
        <taxon>Biomphalaria</taxon>
    </lineage>
</organism>
<dbReference type="SUPFAM" id="SSF102114">
    <property type="entry name" value="Radical SAM enzymes"/>
    <property type="match status" value="1"/>
</dbReference>
<dbReference type="SFLD" id="SFLDS00029">
    <property type="entry name" value="Radical_SAM"/>
    <property type="match status" value="1"/>
</dbReference>
<evidence type="ECO:0000256" key="2">
    <source>
        <dbReference type="ARBA" id="ARBA00014678"/>
    </source>
</evidence>
<dbReference type="OrthoDB" id="431409at2759"/>
<dbReference type="AlphaFoldDB" id="A0A9U8EMH1"/>
<dbReference type="KEGG" id="bgt:106078475"/>
<evidence type="ECO:0000256" key="7">
    <source>
        <dbReference type="ARBA" id="ARBA00023014"/>
    </source>
</evidence>
<dbReference type="SFLD" id="SFLDF00288">
    <property type="entry name" value="HemN-like__clustered_with_nucl"/>
    <property type="match status" value="1"/>
</dbReference>
<dbReference type="InterPro" id="IPR034505">
    <property type="entry name" value="Coproporphyrinogen-III_oxidase"/>
</dbReference>
<protein>
    <recommendedName>
        <fullName evidence="2">Radical S-adenosyl methionine domain-containing protein 1, mitochondrial</fullName>
    </recommendedName>
    <alternativeName>
        <fullName evidence="9">Putative heme chaperone</fullName>
    </alternativeName>
</protein>
<evidence type="ECO:0000256" key="3">
    <source>
        <dbReference type="ARBA" id="ARBA00022617"/>
    </source>
</evidence>
<keyword evidence="8" id="KW-0143">Chaperone</keyword>
<keyword evidence="4" id="KW-0949">S-adenosyl-L-methionine</keyword>
<comment type="similarity">
    <text evidence="1">Belongs to the anaerobic coproporphyrinogen-III oxidase family. HemW subfamily.</text>
</comment>
<evidence type="ECO:0000256" key="9">
    <source>
        <dbReference type="ARBA" id="ARBA00033094"/>
    </source>
</evidence>
<dbReference type="GO" id="GO:0046872">
    <property type="term" value="F:metal ion binding"/>
    <property type="evidence" value="ECO:0007669"/>
    <property type="project" value="UniProtKB-KW"/>
</dbReference>
<dbReference type="Proteomes" id="UP001165740">
    <property type="component" value="Chromosome 2"/>
</dbReference>
<comment type="function">
    <text evidence="10">May be a heme chaperone, appears to bind heme. Homologous bacterial proteins do not have oxygen-independent coproporphyrinogen-III oxidase activity. Binds 1 [4Fe-4S] cluster. The cluster is coordinated with 3 cysteines and an exchangeable S-adenosyl-L-methionine.</text>
</comment>
<sequence length="429" mass="48865">MAMPMNKTLSLLIKAIARDAAICGSYKSYSSAALYVHWPYCKRRCTYCNFNKYIQKSVNHERMKQCLIKEAQTLLQLSGVEKITSVFFGGGTPSLAQPETIKSFLESISKHISPHSQTEISMEVNPTSIEMDSLREFKAAGVNRVSIGVQTLNTEALHILGRDHSVQESLKCLEMAKSLFPSHVSLDLIYGWPGQSLDMWLAELKEILQICDHHISLYQLTIERGTQLFKSIQENKLKLPDSDVTEDMYLQAVELLDQNGFERYEVSNFAKEHCYSYHNLAYWTGVDYIGVGPGAHGRFIPRDKGQREARIQTLEPDNWMWEVENYSHATRKCIPLTMQDQLEELLSVGLRTKSGVTHFAWSKICPKRSIKDLLLHNQKVQFYIHKGLLVLDNRGLKPSSEGMNIIDSILPDLLIAFQDANNTVIYNEK</sequence>
<dbReference type="RefSeq" id="XP_013094796.2">
    <property type="nucleotide sequence ID" value="XM_013239342.2"/>
</dbReference>
<keyword evidence="12" id="KW-1185">Reference proteome</keyword>
<dbReference type="GO" id="GO:0004109">
    <property type="term" value="F:coproporphyrinogen oxidase activity"/>
    <property type="evidence" value="ECO:0007669"/>
    <property type="project" value="InterPro"/>
</dbReference>
<dbReference type="CDD" id="cd01335">
    <property type="entry name" value="Radical_SAM"/>
    <property type="match status" value="1"/>
</dbReference>
<gene>
    <name evidence="13" type="primary">LOC106078475</name>
</gene>
<dbReference type="GO" id="GO:0051539">
    <property type="term" value="F:4 iron, 4 sulfur cluster binding"/>
    <property type="evidence" value="ECO:0007669"/>
    <property type="project" value="InterPro"/>
</dbReference>
<dbReference type="GeneID" id="106078475"/>
<dbReference type="SMART" id="SM00729">
    <property type="entry name" value="Elp3"/>
    <property type="match status" value="1"/>
</dbReference>
<dbReference type="SFLD" id="SFLDF00562">
    <property type="entry name" value="HemN-like__clustered_with_heat"/>
    <property type="match status" value="1"/>
</dbReference>
<keyword evidence="5" id="KW-0479">Metal-binding</keyword>
<proteinExistence type="inferred from homology"/>
<dbReference type="InterPro" id="IPR006638">
    <property type="entry name" value="Elp3/MiaA/NifB-like_rSAM"/>
</dbReference>
<reference evidence="13" key="1">
    <citation type="submission" date="2025-08" db="UniProtKB">
        <authorList>
            <consortium name="RefSeq"/>
        </authorList>
    </citation>
    <scope>IDENTIFICATION</scope>
</reference>
<evidence type="ECO:0000256" key="1">
    <source>
        <dbReference type="ARBA" id="ARBA00006100"/>
    </source>
</evidence>
<name>A0A9U8EMH1_BIOGL</name>
<dbReference type="InterPro" id="IPR004559">
    <property type="entry name" value="HemW-like"/>
</dbReference>
<dbReference type="SFLD" id="SFLDG01082">
    <property type="entry name" value="B12-binding_domain_containing"/>
    <property type="match status" value="1"/>
</dbReference>
<evidence type="ECO:0000313" key="13">
    <source>
        <dbReference type="RefSeq" id="XP_013094796.2"/>
    </source>
</evidence>
<dbReference type="OMA" id="HIPWCVR"/>
<dbReference type="Gene3D" id="3.20.20.70">
    <property type="entry name" value="Aldolase class I"/>
    <property type="match status" value="1"/>
</dbReference>
<keyword evidence="6" id="KW-0408">Iron</keyword>
<keyword evidence="7" id="KW-0411">Iron-sulfur</keyword>